<evidence type="ECO:0000256" key="5">
    <source>
        <dbReference type="ARBA" id="ARBA00022741"/>
    </source>
</evidence>
<sequence length="263" mass="29499">MLAKQRRKQDHHDDIAIDVEQLSLRFGDKVALRNISLQIPKQSITAIIGPSGCGKSTLIGCFNRLTDLNPEAKVSGNVYINGRNIYHAKQNVPALRTQVGMVFQQPNPFPISIYENVVYGLRIKGITDRRILDDIVERSLMQAALWEEVKDILFQSALKLSGGQQQRLVIARALALEPDILMLDEPTSALDPISTLMIEELIFQLKEQHTVIVVTHNLQQAARVSDQTAFLNNGELIEYSSTDVMFTMPLEQQTEAFITGRFG</sequence>
<keyword evidence="4" id="KW-0592">Phosphate transport</keyword>
<dbReference type="NCBIfam" id="TIGR00972">
    <property type="entry name" value="3a0107s01c2"/>
    <property type="match status" value="1"/>
</dbReference>
<dbReference type="GO" id="GO:0016887">
    <property type="term" value="F:ATP hydrolysis activity"/>
    <property type="evidence" value="ECO:0007669"/>
    <property type="project" value="InterPro"/>
</dbReference>
<gene>
    <name evidence="10" type="primary">pstB1</name>
    <name evidence="10" type="ORF">MACH26_08380</name>
</gene>
<evidence type="ECO:0000256" key="4">
    <source>
        <dbReference type="ARBA" id="ARBA00022592"/>
    </source>
</evidence>
<dbReference type="PROSITE" id="PS00211">
    <property type="entry name" value="ABC_TRANSPORTER_1"/>
    <property type="match status" value="1"/>
</dbReference>
<dbReference type="InterPro" id="IPR017871">
    <property type="entry name" value="ABC_transporter-like_CS"/>
</dbReference>
<keyword evidence="1" id="KW-0813">Transport</keyword>
<dbReference type="GO" id="GO:0035435">
    <property type="term" value="P:phosphate ion transmembrane transport"/>
    <property type="evidence" value="ECO:0007669"/>
    <property type="project" value="InterPro"/>
</dbReference>
<evidence type="ECO:0000256" key="2">
    <source>
        <dbReference type="ARBA" id="ARBA00022475"/>
    </source>
</evidence>
<dbReference type="Pfam" id="PF00005">
    <property type="entry name" value="ABC_tran"/>
    <property type="match status" value="1"/>
</dbReference>
<evidence type="ECO:0000256" key="3">
    <source>
        <dbReference type="ARBA" id="ARBA00022519"/>
    </source>
</evidence>
<dbReference type="CDD" id="cd03260">
    <property type="entry name" value="ABC_PstB_phosphate_transporter"/>
    <property type="match status" value="1"/>
</dbReference>
<name>A0AA48HKQ2_9ALTE</name>
<dbReference type="InterPro" id="IPR003439">
    <property type="entry name" value="ABC_transporter-like_ATP-bd"/>
</dbReference>
<evidence type="ECO:0000256" key="1">
    <source>
        <dbReference type="ARBA" id="ARBA00022448"/>
    </source>
</evidence>
<dbReference type="PANTHER" id="PTHR43423:SF12">
    <property type="entry name" value="IRON EXPORT ATP-BINDING PROTEIN FETA-RELATED"/>
    <property type="match status" value="1"/>
</dbReference>
<protein>
    <submittedName>
        <fullName evidence="10">Phosphate import ATP-binding protein PstB 1</fullName>
    </submittedName>
</protein>
<dbReference type="InterPro" id="IPR027417">
    <property type="entry name" value="P-loop_NTPase"/>
</dbReference>
<keyword evidence="6 10" id="KW-0067">ATP-binding</keyword>
<keyword evidence="7" id="KW-1278">Translocase</keyword>
<dbReference type="GO" id="GO:0016020">
    <property type="term" value="C:membrane"/>
    <property type="evidence" value="ECO:0007669"/>
    <property type="project" value="InterPro"/>
</dbReference>
<keyword evidence="8" id="KW-0472">Membrane</keyword>
<dbReference type="PANTHER" id="PTHR43423">
    <property type="entry name" value="ABC TRANSPORTER I FAMILY MEMBER 17"/>
    <property type="match status" value="1"/>
</dbReference>
<dbReference type="AlphaFoldDB" id="A0AA48HKQ2"/>
<evidence type="ECO:0000313" key="10">
    <source>
        <dbReference type="EMBL" id="BDX05317.1"/>
    </source>
</evidence>
<feature type="domain" description="ABC transporter" evidence="9">
    <location>
        <begin position="17"/>
        <end position="258"/>
    </location>
</feature>
<reference evidence="10" key="1">
    <citation type="submission" date="2023-01" db="EMBL/GenBank/DDBJ databases">
        <title>Complete genome sequence of Planctobacterium marinum strain Dej080120_11.</title>
        <authorList>
            <person name="Ueki S."/>
            <person name="Maruyama F."/>
        </authorList>
    </citation>
    <scope>NUCLEOTIDE SEQUENCE</scope>
    <source>
        <strain evidence="10">Dej080120_11</strain>
    </source>
</reference>
<evidence type="ECO:0000256" key="6">
    <source>
        <dbReference type="ARBA" id="ARBA00022840"/>
    </source>
</evidence>
<dbReference type="InterPro" id="IPR003593">
    <property type="entry name" value="AAA+_ATPase"/>
</dbReference>
<evidence type="ECO:0000259" key="9">
    <source>
        <dbReference type="PROSITE" id="PS50893"/>
    </source>
</evidence>
<evidence type="ECO:0000256" key="8">
    <source>
        <dbReference type="ARBA" id="ARBA00023136"/>
    </source>
</evidence>
<dbReference type="EMBL" id="AP027272">
    <property type="protein sequence ID" value="BDX05317.1"/>
    <property type="molecule type" value="Genomic_DNA"/>
</dbReference>
<dbReference type="SMART" id="SM00382">
    <property type="entry name" value="AAA"/>
    <property type="match status" value="1"/>
</dbReference>
<organism evidence="10 11">
    <name type="scientific">Planctobacterium marinum</name>
    <dbReference type="NCBI Taxonomy" id="1631968"/>
    <lineage>
        <taxon>Bacteria</taxon>
        <taxon>Pseudomonadati</taxon>
        <taxon>Pseudomonadota</taxon>
        <taxon>Gammaproteobacteria</taxon>
        <taxon>Alteromonadales</taxon>
        <taxon>Alteromonadaceae</taxon>
        <taxon>Planctobacterium</taxon>
    </lineage>
</organism>
<accession>A0AA48HKQ2</accession>
<keyword evidence="11" id="KW-1185">Reference proteome</keyword>
<dbReference type="GO" id="GO:0005524">
    <property type="term" value="F:ATP binding"/>
    <property type="evidence" value="ECO:0007669"/>
    <property type="project" value="UniProtKB-KW"/>
</dbReference>
<dbReference type="Proteomes" id="UP001333710">
    <property type="component" value="Chromosome"/>
</dbReference>
<dbReference type="GO" id="GO:0005315">
    <property type="term" value="F:phosphate transmembrane transporter activity"/>
    <property type="evidence" value="ECO:0007669"/>
    <property type="project" value="InterPro"/>
</dbReference>
<keyword evidence="5" id="KW-0547">Nucleotide-binding</keyword>
<keyword evidence="2" id="KW-1003">Cell membrane</keyword>
<dbReference type="Gene3D" id="3.40.50.300">
    <property type="entry name" value="P-loop containing nucleotide triphosphate hydrolases"/>
    <property type="match status" value="1"/>
</dbReference>
<dbReference type="KEGG" id="pmaw:MACH26_08380"/>
<dbReference type="InterPro" id="IPR005670">
    <property type="entry name" value="PstB-like"/>
</dbReference>
<dbReference type="RefSeq" id="WP_338291284.1">
    <property type="nucleotide sequence ID" value="NZ_AP027272.1"/>
</dbReference>
<dbReference type="PROSITE" id="PS50893">
    <property type="entry name" value="ABC_TRANSPORTER_2"/>
    <property type="match status" value="1"/>
</dbReference>
<keyword evidence="3" id="KW-0997">Cell inner membrane</keyword>
<proteinExistence type="predicted"/>
<evidence type="ECO:0000313" key="11">
    <source>
        <dbReference type="Proteomes" id="UP001333710"/>
    </source>
</evidence>
<evidence type="ECO:0000256" key="7">
    <source>
        <dbReference type="ARBA" id="ARBA00022967"/>
    </source>
</evidence>
<dbReference type="SUPFAM" id="SSF52540">
    <property type="entry name" value="P-loop containing nucleoside triphosphate hydrolases"/>
    <property type="match status" value="1"/>
</dbReference>